<dbReference type="EMBL" id="QLMA01000013">
    <property type="protein sequence ID" value="RAJ73502.1"/>
    <property type="molecule type" value="Genomic_DNA"/>
</dbReference>
<comment type="caution">
    <text evidence="2">The sequence shown here is derived from an EMBL/GenBank/DDBJ whole genome shotgun (WGS) entry which is preliminary data.</text>
</comment>
<organism evidence="2 3">
    <name type="scientific">Chitinophaga dinghuensis</name>
    <dbReference type="NCBI Taxonomy" id="1539050"/>
    <lineage>
        <taxon>Bacteria</taxon>
        <taxon>Pseudomonadati</taxon>
        <taxon>Bacteroidota</taxon>
        <taxon>Chitinophagia</taxon>
        <taxon>Chitinophagales</taxon>
        <taxon>Chitinophagaceae</taxon>
        <taxon>Chitinophaga</taxon>
    </lineage>
</organism>
<dbReference type="AlphaFoldDB" id="A0A327VHD6"/>
<feature type="signal peptide" evidence="1">
    <location>
        <begin position="1"/>
        <end position="19"/>
    </location>
</feature>
<dbReference type="OrthoDB" id="671476at2"/>
<evidence type="ECO:0000256" key="1">
    <source>
        <dbReference type="SAM" id="SignalP"/>
    </source>
</evidence>
<accession>A0A327VHD6</accession>
<keyword evidence="3" id="KW-1185">Reference proteome</keyword>
<dbReference type="RefSeq" id="WP_111595448.1">
    <property type="nucleotide sequence ID" value="NZ_QLMA01000013.1"/>
</dbReference>
<proteinExistence type="predicted"/>
<keyword evidence="1" id="KW-0732">Signal</keyword>
<evidence type="ECO:0008006" key="4">
    <source>
        <dbReference type="Google" id="ProtNLM"/>
    </source>
</evidence>
<protein>
    <recommendedName>
        <fullName evidence="4">Outer membrane protein with beta-barrel domain</fullName>
    </recommendedName>
</protein>
<sequence>MKKVLLLAVMGLMGSKLYAQDFKHGIGTGFIFSTPPGTVGSEGDVSLNYYPRVNFELNKSTSIAVGVPLAFGFGGSYSDGFGGTRKTFSFAINAPVMAEYNFGAGAVKNTSRRFGAFAGAGFGLHYGHYYYSDSYYEDLSVNSNKTSAGPAASLGVRFAVGRGKHNIEVRTSYMHTLGNDGGNIVGTYCLFNF</sequence>
<name>A0A327VHD6_9BACT</name>
<evidence type="ECO:0000313" key="2">
    <source>
        <dbReference type="EMBL" id="RAJ73502.1"/>
    </source>
</evidence>
<dbReference type="Proteomes" id="UP000249819">
    <property type="component" value="Unassembled WGS sequence"/>
</dbReference>
<reference evidence="2 3" key="1">
    <citation type="submission" date="2018-06" db="EMBL/GenBank/DDBJ databases">
        <title>Genomic Encyclopedia of Archaeal and Bacterial Type Strains, Phase II (KMG-II): from individual species to whole genera.</title>
        <authorList>
            <person name="Goeker M."/>
        </authorList>
    </citation>
    <scope>NUCLEOTIDE SEQUENCE [LARGE SCALE GENOMIC DNA]</scope>
    <source>
        <strain evidence="2 3">DSM 29821</strain>
    </source>
</reference>
<feature type="chain" id="PRO_5016379480" description="Outer membrane protein with beta-barrel domain" evidence="1">
    <location>
        <begin position="20"/>
        <end position="193"/>
    </location>
</feature>
<evidence type="ECO:0000313" key="3">
    <source>
        <dbReference type="Proteomes" id="UP000249819"/>
    </source>
</evidence>
<gene>
    <name evidence="2" type="ORF">CLV59_11355</name>
</gene>